<feature type="non-terminal residue" evidence="3">
    <location>
        <position position="1"/>
    </location>
</feature>
<dbReference type="EMBL" id="GDID01004622">
    <property type="protein sequence ID" value="JAP91984.1"/>
    <property type="molecule type" value="Transcribed_RNA"/>
</dbReference>
<comment type="similarity">
    <text evidence="1">Belongs to the DOCK family.</text>
</comment>
<organism evidence="3">
    <name type="scientific">Trepomonas sp. PC1</name>
    <dbReference type="NCBI Taxonomy" id="1076344"/>
    <lineage>
        <taxon>Eukaryota</taxon>
        <taxon>Metamonada</taxon>
        <taxon>Diplomonadida</taxon>
        <taxon>Hexamitidae</taxon>
        <taxon>Hexamitinae</taxon>
        <taxon>Trepomonas</taxon>
    </lineage>
</organism>
<proteinExistence type="inferred from homology"/>
<reference evidence="3" key="1">
    <citation type="submission" date="2015-07" db="EMBL/GenBank/DDBJ databases">
        <title>Adaptation to a free-living lifestyle via gene acquisitions in the diplomonad Trepomonas sp. PC1.</title>
        <authorList>
            <person name="Xu F."/>
            <person name="Jerlstrom-Hultqvist J."/>
            <person name="Kolisko M."/>
            <person name="Simpson A.G.B."/>
            <person name="Roger A.J."/>
            <person name="Svard S.G."/>
            <person name="Andersson J.O."/>
        </authorList>
    </citation>
    <scope>NUCLEOTIDE SEQUENCE</scope>
    <source>
        <strain evidence="3">PC1</strain>
    </source>
</reference>
<feature type="domain" description="C2 DOCK-type" evidence="2">
    <location>
        <begin position="19"/>
        <end position="155"/>
    </location>
</feature>
<dbReference type="AlphaFoldDB" id="A0A146K7S1"/>
<sequence length="155" mass="17563">PIKNIICFQKSIQPLKSFKNMLILSLNQISLKKSSLKNFVIKIEVKNKNSTQPTKSIKSSCSNSLKYSHFTTACSESFQRLSEEVVIQLPEQINSELQIVFSIIFVNISSQKAFVNDEKPKNIDSHICQEPITAEMHGNMVLLKNNQVFQEFGIG</sequence>
<evidence type="ECO:0000313" key="3">
    <source>
        <dbReference type="EMBL" id="JAP91984.1"/>
    </source>
</evidence>
<accession>A0A146K7S1</accession>
<gene>
    <name evidence="3" type="ORF">TPC1_16219</name>
</gene>
<protein>
    <submittedName>
        <fullName evidence="3">DOCK-C2 domain-containing protein</fullName>
    </submittedName>
</protein>
<dbReference type="PROSITE" id="PS51650">
    <property type="entry name" value="C2_DOCK"/>
    <property type="match status" value="1"/>
</dbReference>
<dbReference type="InterPro" id="IPR027007">
    <property type="entry name" value="C2_DOCK-type_domain"/>
</dbReference>
<evidence type="ECO:0000256" key="1">
    <source>
        <dbReference type="PROSITE-ProRule" id="PRU00983"/>
    </source>
</evidence>
<name>A0A146K7S1_9EUKA</name>
<feature type="non-terminal residue" evidence="3">
    <location>
        <position position="155"/>
    </location>
</feature>
<evidence type="ECO:0000259" key="2">
    <source>
        <dbReference type="PROSITE" id="PS51650"/>
    </source>
</evidence>